<feature type="region of interest" description="Disordered" evidence="7">
    <location>
        <begin position="475"/>
        <end position="530"/>
    </location>
</feature>
<evidence type="ECO:0000313" key="11">
    <source>
        <dbReference type="Proteomes" id="UP000694866"/>
    </source>
</evidence>
<feature type="compositionally biased region" description="Polar residues" evidence="7">
    <location>
        <begin position="285"/>
        <end position="295"/>
    </location>
</feature>
<keyword evidence="6" id="KW-0539">Nucleus</keyword>
<dbReference type="EMBL" id="GBYB01008597">
    <property type="protein sequence ID" value="JAG78364.1"/>
    <property type="molecule type" value="Transcribed_RNA"/>
</dbReference>
<dbReference type="Pfam" id="PF06886">
    <property type="entry name" value="TPX2"/>
    <property type="match status" value="1"/>
</dbReference>
<comment type="subcellular location">
    <subcellularLocation>
        <location evidence="2">Cytoplasm</location>
        <location evidence="2">Cytoskeleton</location>
        <location evidence="2">Spindle</location>
    </subcellularLocation>
    <subcellularLocation>
        <location evidence="1">Nucleus</location>
    </subcellularLocation>
</comment>
<evidence type="ECO:0000256" key="7">
    <source>
        <dbReference type="SAM" id="MobiDB-lite"/>
    </source>
</evidence>
<dbReference type="PANTHER" id="PTHR14326:SF44">
    <property type="entry name" value="TARGETING PROTEIN FOR XKLP2"/>
    <property type="match status" value="1"/>
</dbReference>
<dbReference type="GO" id="GO:0005819">
    <property type="term" value="C:spindle"/>
    <property type="evidence" value="ECO:0007669"/>
    <property type="project" value="UniProtKB-SubCell"/>
</dbReference>
<reference evidence="12" key="2">
    <citation type="submission" date="2025-04" db="UniProtKB">
        <authorList>
            <consortium name="RefSeq"/>
        </authorList>
    </citation>
    <scope>IDENTIFICATION</scope>
    <source>
        <strain evidence="12">USDA-PBARC FA_bdor</strain>
        <tissue evidence="12">Whole organism</tissue>
    </source>
</reference>
<evidence type="ECO:0000256" key="5">
    <source>
        <dbReference type="ARBA" id="ARBA00023212"/>
    </source>
</evidence>
<evidence type="ECO:0000256" key="3">
    <source>
        <dbReference type="ARBA" id="ARBA00005885"/>
    </source>
</evidence>
<keyword evidence="5" id="KW-0206">Cytoskeleton</keyword>
<comment type="similarity">
    <text evidence="3">Belongs to the TPX2 family.</text>
</comment>
<dbReference type="GO" id="GO:0005874">
    <property type="term" value="C:microtubule"/>
    <property type="evidence" value="ECO:0007669"/>
    <property type="project" value="InterPro"/>
</dbReference>
<evidence type="ECO:0000256" key="4">
    <source>
        <dbReference type="ARBA" id="ARBA00022490"/>
    </source>
</evidence>
<feature type="compositionally biased region" description="Basic and acidic residues" evidence="7">
    <location>
        <begin position="765"/>
        <end position="777"/>
    </location>
</feature>
<feature type="compositionally biased region" description="Polar residues" evidence="7">
    <location>
        <begin position="135"/>
        <end position="149"/>
    </location>
</feature>
<name>A0A0C9R719_9HYME</name>
<accession>A0A9R1TY72</accession>
<feature type="domain" description="TPX2 C-terminal" evidence="8">
    <location>
        <begin position="807"/>
        <end position="880"/>
    </location>
</feature>
<feature type="region of interest" description="Disordered" evidence="7">
    <location>
        <begin position="674"/>
        <end position="797"/>
    </location>
</feature>
<dbReference type="GO" id="GO:0005634">
    <property type="term" value="C:nucleus"/>
    <property type="evidence" value="ECO:0007669"/>
    <property type="project" value="UniProtKB-SubCell"/>
</dbReference>
<proteinExistence type="inferred from homology"/>
<evidence type="ECO:0000256" key="2">
    <source>
        <dbReference type="ARBA" id="ARBA00004186"/>
    </source>
</evidence>
<feature type="compositionally biased region" description="Basic and acidic residues" evidence="7">
    <location>
        <begin position="714"/>
        <end position="747"/>
    </location>
</feature>
<keyword evidence="4" id="KW-0963">Cytoplasm</keyword>
<dbReference type="GO" id="GO:0060236">
    <property type="term" value="P:regulation of mitotic spindle organization"/>
    <property type="evidence" value="ECO:0007669"/>
    <property type="project" value="InterPro"/>
</dbReference>
<evidence type="ECO:0000259" key="8">
    <source>
        <dbReference type="Pfam" id="PF06886"/>
    </source>
</evidence>
<keyword evidence="11" id="KW-1185">Reference proteome</keyword>
<accession>A0A0C9R719</accession>
<dbReference type="InterPro" id="IPR009675">
    <property type="entry name" value="TPX2_fam"/>
</dbReference>
<dbReference type="InterPro" id="IPR027330">
    <property type="entry name" value="TPX2_central_dom"/>
</dbReference>
<dbReference type="Proteomes" id="UP000694866">
    <property type="component" value="Unplaced"/>
</dbReference>
<reference evidence="10" key="1">
    <citation type="submission" date="2015-01" db="EMBL/GenBank/DDBJ databases">
        <title>Transcriptome Assembly of Fopius arisanus.</title>
        <authorList>
            <person name="Geib S."/>
        </authorList>
    </citation>
    <scope>NUCLEOTIDE SEQUENCE</scope>
</reference>
<feature type="region of interest" description="Disordered" evidence="7">
    <location>
        <begin position="612"/>
        <end position="641"/>
    </location>
</feature>
<dbReference type="PANTHER" id="PTHR14326">
    <property type="entry name" value="TARGETING PROTEIN FOR XKLP2"/>
    <property type="match status" value="1"/>
</dbReference>
<protein>
    <submittedName>
        <fullName evidence="10">TPX2 protein</fullName>
    </submittedName>
    <submittedName>
        <fullName evidence="12">Targeting protein for Xklp2</fullName>
    </submittedName>
</protein>
<feature type="region of interest" description="Disordered" evidence="7">
    <location>
        <begin position="261"/>
        <end position="300"/>
    </location>
</feature>
<dbReference type="GeneID" id="105264866"/>
<feature type="region of interest" description="Disordered" evidence="7">
    <location>
        <begin position="126"/>
        <end position="155"/>
    </location>
</feature>
<dbReference type="RefSeq" id="XP_011300327.1">
    <property type="nucleotide sequence ID" value="XM_011302025.1"/>
</dbReference>
<evidence type="ECO:0000256" key="6">
    <source>
        <dbReference type="ARBA" id="ARBA00023242"/>
    </source>
</evidence>
<dbReference type="OrthoDB" id="1684416at2759"/>
<dbReference type="Pfam" id="PF12214">
    <property type="entry name" value="TPX2_importin"/>
    <property type="match status" value="1"/>
</dbReference>
<evidence type="ECO:0000259" key="9">
    <source>
        <dbReference type="Pfam" id="PF12214"/>
    </source>
</evidence>
<sequence length="892" mass="100235">MYQNLKFDSPYAANAPMWSDFSSSPNISTEYFEVLHPENETPFLEVPEKMRLNRSDFDNSPVFNTQNGLLAPGSSQVTSTFTDAIDTINMTPVRVVSPNGKNFKVVKETTVNEVLMEVMAIASSASKPKRKPVNLNKTQGALGNSQKTPAKSRPVTRSMHLAEGIKSATPSTKSLALNTRRSVAPQKLATPAKAVDTTDSSATNDAGVPISKIIRTPVLNIRKTLPATESVQDKTPVAPAEIEEQEIDKDVTIQAEPVEETIPQQSEEDRNHLVSSTPAPKPTAVKSNKLGSNLASPLAPQPIQSQHHVGLSVKLEKTQSDQAIDDEEYEEVEEGGFELVEDFDYYQVHHNRFTEKRKARRVQPSVLTSHARRRSSILKIRRVSNQYVSLAEAVKKFEKGTPTRFHTVSNKHPKPKNLQVVKQQALKKTIPISPALTSKNRVRRRAVPSQAELEEIELQKMKSHQIRANPVPTNILQAPQPMKSVPKKPLTSQKPFHLTNPKRASSRAPTQAPVVPSSAQQSRKPAKKVVPTVVSSDGGVTIVETQILHFGIPIPQKAQVTGSAKKKTTQPLPFNFEARNKLFMTKKEEKLKKLQNEEEQKAKVEFHARPMPLSAKKLPQQISRPVKEPGKDQDHPGELQDKYKPKVLPFSFEARDKVLMKKKEELRKKVEEEEKKARKFHANPAPHFKPVLVRGRSRENIKTDDKNPGTVRNRSAENHKVDVKLQTRGRSVENLRALSRDKSKESLKTPSVPRMLQKQISLGKLSDHADGDQENRPPNHQPVAKGQPATKSNMPLLKPKLKSLPVELHSDKRARMRKDFDEQIRIKAALKEEKRRRDQEERLAREQMEIKELRKKAETRARPMPVYKPMTLIKSTKPLTAPESPAWAKSKH</sequence>
<feature type="compositionally biased region" description="Basic and acidic residues" evidence="7">
    <location>
        <begin position="625"/>
        <end position="641"/>
    </location>
</feature>
<feature type="region of interest" description="Disordered" evidence="7">
    <location>
        <begin position="854"/>
        <end position="892"/>
    </location>
</feature>
<feature type="compositionally biased region" description="Basic and acidic residues" evidence="7">
    <location>
        <begin position="696"/>
        <end position="707"/>
    </location>
</feature>
<organism evidence="10">
    <name type="scientific">Fopius arisanus</name>
    <dbReference type="NCBI Taxonomy" id="64838"/>
    <lineage>
        <taxon>Eukaryota</taxon>
        <taxon>Metazoa</taxon>
        <taxon>Ecdysozoa</taxon>
        <taxon>Arthropoda</taxon>
        <taxon>Hexapoda</taxon>
        <taxon>Insecta</taxon>
        <taxon>Pterygota</taxon>
        <taxon>Neoptera</taxon>
        <taxon>Endopterygota</taxon>
        <taxon>Hymenoptera</taxon>
        <taxon>Apocrita</taxon>
        <taxon>Ichneumonoidea</taxon>
        <taxon>Braconidae</taxon>
        <taxon>Opiinae</taxon>
        <taxon>Fopius</taxon>
    </lineage>
</organism>
<dbReference type="KEGG" id="fas:105264866"/>
<evidence type="ECO:0000313" key="10">
    <source>
        <dbReference type="EMBL" id="JAG78364.1"/>
    </source>
</evidence>
<dbReference type="InterPro" id="IPR027329">
    <property type="entry name" value="TPX2_C"/>
</dbReference>
<evidence type="ECO:0000256" key="1">
    <source>
        <dbReference type="ARBA" id="ARBA00004123"/>
    </source>
</evidence>
<dbReference type="AlphaFoldDB" id="A0A0C9R719"/>
<gene>
    <name evidence="10" type="primary">TPX2</name>
    <name evidence="12" type="synonym">LOC105264866</name>
    <name evidence="10" type="ORF">g.66121</name>
</gene>
<evidence type="ECO:0000313" key="12">
    <source>
        <dbReference type="RefSeq" id="XP_011300327.1"/>
    </source>
</evidence>
<feature type="domain" description="TPX2 central" evidence="9">
    <location>
        <begin position="427"/>
        <end position="612"/>
    </location>
</feature>